<keyword evidence="1" id="KW-0001">2Fe-2S</keyword>
<dbReference type="RefSeq" id="WP_011827965.1">
    <property type="nucleotide sequence ID" value="NC_008825.1"/>
</dbReference>
<dbReference type="CDD" id="cd03467">
    <property type="entry name" value="Rieske"/>
    <property type="match status" value="1"/>
</dbReference>
<dbReference type="PRINTS" id="PR00162">
    <property type="entry name" value="RIESKE"/>
</dbReference>
<evidence type="ECO:0000256" key="2">
    <source>
        <dbReference type="ARBA" id="ARBA00022723"/>
    </source>
</evidence>
<dbReference type="GO" id="GO:0046872">
    <property type="term" value="F:metal ion binding"/>
    <property type="evidence" value="ECO:0007669"/>
    <property type="project" value="UniProtKB-KW"/>
</dbReference>
<evidence type="ECO:0000313" key="9">
    <source>
        <dbReference type="Proteomes" id="UP000000366"/>
    </source>
</evidence>
<dbReference type="Pfam" id="PF00355">
    <property type="entry name" value="Rieske"/>
    <property type="match status" value="1"/>
</dbReference>
<dbReference type="KEGG" id="mpt:Mpe_A0364"/>
<name>A2SCN7_METPP</name>
<dbReference type="PANTHER" id="PTHR10134">
    <property type="entry name" value="CYTOCHROME B-C1 COMPLEX SUBUNIT RIESKE, MITOCHONDRIAL"/>
    <property type="match status" value="1"/>
</dbReference>
<dbReference type="HOGENOM" id="CLU_096353_0_0_4"/>
<evidence type="ECO:0000259" key="7">
    <source>
        <dbReference type="PROSITE" id="PS51296"/>
    </source>
</evidence>
<dbReference type="Proteomes" id="UP000000366">
    <property type="component" value="Chromosome"/>
</dbReference>
<accession>A2SCN7</accession>
<dbReference type="PROSITE" id="PS51296">
    <property type="entry name" value="RIESKE"/>
    <property type="match status" value="1"/>
</dbReference>
<evidence type="ECO:0000256" key="3">
    <source>
        <dbReference type="ARBA" id="ARBA00023004"/>
    </source>
</evidence>
<dbReference type="SUPFAM" id="SSF50022">
    <property type="entry name" value="ISP domain"/>
    <property type="match status" value="1"/>
</dbReference>
<feature type="domain" description="Rieske" evidence="7">
    <location>
        <begin position="105"/>
        <end position="194"/>
    </location>
</feature>
<keyword evidence="3" id="KW-0408">Iron</keyword>
<evidence type="ECO:0000256" key="1">
    <source>
        <dbReference type="ARBA" id="ARBA00022714"/>
    </source>
</evidence>
<sequence>MNDNETTPPSATNAPQTPACASRREALKLGACACIGFGLDAAGLNRALADEPAEQRPTKGDRLVVVGADGTPKLLAAADVKLGEKPVFAFPYDADKKLVRDGSRLNKVLLIRLEPGSLDEATRARSADGVLAFSAVCTHQGCDVSEWVPESRSLLCFCHFSRFDPCQSGQVLAGPAPRSLPHLPIALERGELAVNGPFSASPGVKKA</sequence>
<dbReference type="eggNOG" id="COG0723">
    <property type="taxonomic scope" value="Bacteria"/>
</dbReference>
<evidence type="ECO:0000256" key="5">
    <source>
        <dbReference type="ARBA" id="ARBA00023157"/>
    </source>
</evidence>
<keyword evidence="5" id="KW-1015">Disulfide bond</keyword>
<dbReference type="PROSITE" id="PS51318">
    <property type="entry name" value="TAT"/>
    <property type="match status" value="1"/>
</dbReference>
<gene>
    <name evidence="8" type="ordered locus">Mpe_A0364</name>
</gene>
<dbReference type="AlphaFoldDB" id="A2SCN7"/>
<comment type="cofactor">
    <cofactor evidence="6">
        <name>[2Fe-2S] cluster</name>
        <dbReference type="ChEBI" id="CHEBI:190135"/>
    </cofactor>
</comment>
<reference evidence="8 9" key="1">
    <citation type="journal article" date="2007" name="J. Bacteriol.">
        <title>Whole-genome analysis of the methyl tert-butyl ether-degrading beta-proteobacterium Methylibium petroleiphilum PM1.</title>
        <authorList>
            <person name="Kane S.R."/>
            <person name="Chakicherla A.Y."/>
            <person name="Chain P.S.G."/>
            <person name="Schmidt R."/>
            <person name="Shin M.W."/>
            <person name="Legler T.C."/>
            <person name="Scow K.M."/>
            <person name="Larimer F.W."/>
            <person name="Lucas S.M."/>
            <person name="Richardson P.M."/>
            <person name="Hristova K.R."/>
        </authorList>
    </citation>
    <scope>NUCLEOTIDE SEQUENCE [LARGE SCALE GENOMIC DNA]</scope>
    <source>
        <strain evidence="9">ATCC BAA-1232 / LMG 22953 / PM1</strain>
    </source>
</reference>
<evidence type="ECO:0000313" key="8">
    <source>
        <dbReference type="EMBL" id="ABM93326.1"/>
    </source>
</evidence>
<dbReference type="GO" id="GO:0051537">
    <property type="term" value="F:2 iron, 2 sulfur cluster binding"/>
    <property type="evidence" value="ECO:0007669"/>
    <property type="project" value="UniProtKB-KW"/>
</dbReference>
<dbReference type="InterPro" id="IPR005805">
    <property type="entry name" value="Rieske_Fe-S_prot_C"/>
</dbReference>
<dbReference type="GO" id="GO:0016020">
    <property type="term" value="C:membrane"/>
    <property type="evidence" value="ECO:0007669"/>
    <property type="project" value="InterPro"/>
</dbReference>
<evidence type="ECO:0000256" key="4">
    <source>
        <dbReference type="ARBA" id="ARBA00023014"/>
    </source>
</evidence>
<organism evidence="8 9">
    <name type="scientific">Methylibium petroleiphilum (strain ATCC BAA-1232 / LMG 22953 / PM1)</name>
    <dbReference type="NCBI Taxonomy" id="420662"/>
    <lineage>
        <taxon>Bacteria</taxon>
        <taxon>Pseudomonadati</taxon>
        <taxon>Pseudomonadota</taxon>
        <taxon>Betaproteobacteria</taxon>
        <taxon>Burkholderiales</taxon>
        <taxon>Sphaerotilaceae</taxon>
        <taxon>Methylibium</taxon>
    </lineage>
</organism>
<keyword evidence="2" id="KW-0479">Metal-binding</keyword>
<dbReference type="Gene3D" id="2.102.10.10">
    <property type="entry name" value="Rieske [2Fe-2S] iron-sulphur domain"/>
    <property type="match status" value="1"/>
</dbReference>
<dbReference type="InterPro" id="IPR017941">
    <property type="entry name" value="Rieske_2Fe-2S"/>
</dbReference>
<evidence type="ECO:0000256" key="6">
    <source>
        <dbReference type="ARBA" id="ARBA00034078"/>
    </source>
</evidence>
<proteinExistence type="predicted"/>
<dbReference type="STRING" id="420662.Mpe_A0364"/>
<dbReference type="InterPro" id="IPR036922">
    <property type="entry name" value="Rieske_2Fe-2S_sf"/>
</dbReference>
<dbReference type="InterPro" id="IPR006311">
    <property type="entry name" value="TAT_signal"/>
</dbReference>
<dbReference type="EMBL" id="CP000555">
    <property type="protein sequence ID" value="ABM93326.1"/>
    <property type="molecule type" value="Genomic_DNA"/>
</dbReference>
<dbReference type="InterPro" id="IPR014349">
    <property type="entry name" value="Rieske_Fe-S_prot"/>
</dbReference>
<keyword evidence="4" id="KW-0411">Iron-sulfur</keyword>
<protein>
    <submittedName>
        <fullName evidence="8">Rieske iron-sulfur protein</fullName>
    </submittedName>
</protein>
<keyword evidence="9" id="KW-1185">Reference proteome</keyword>